<dbReference type="EMBL" id="WUAV01000006">
    <property type="protein sequence ID" value="KAF1746837.1"/>
    <property type="molecule type" value="Genomic_DNA"/>
</dbReference>
<sequence length="187" mass="21839">MEKEILRRPATYMLPRETIVYKIVTDLFPPRNPQNSYCFFCNINPVQVPHRHTHIMYITPVCLNQKPNDCYLLNNEFLAGSRLVLIIDTRYTEENFSFVVLESDTEFATIPLQPRSTNYLELVKMPTVATHFASEFEPSGLDFEIAVELNGERPRMVNLSGDARETRRLQTNRSMLVMTYWKKAPPY</sequence>
<organism evidence="1 2">
    <name type="scientific">Caenorhabditis remanei</name>
    <name type="common">Caenorhabditis vulgaris</name>
    <dbReference type="NCBI Taxonomy" id="31234"/>
    <lineage>
        <taxon>Eukaryota</taxon>
        <taxon>Metazoa</taxon>
        <taxon>Ecdysozoa</taxon>
        <taxon>Nematoda</taxon>
        <taxon>Chromadorea</taxon>
        <taxon>Rhabditida</taxon>
        <taxon>Rhabditina</taxon>
        <taxon>Rhabditomorpha</taxon>
        <taxon>Rhabditoidea</taxon>
        <taxon>Rhabditidae</taxon>
        <taxon>Peloderinae</taxon>
        <taxon>Caenorhabditis</taxon>
    </lineage>
</organism>
<gene>
    <name evidence="1" type="ORF">GCK72_023295</name>
</gene>
<dbReference type="Proteomes" id="UP000483820">
    <property type="component" value="Chromosome X"/>
</dbReference>
<dbReference type="KEGG" id="crq:GCK72_023295"/>
<evidence type="ECO:0000313" key="2">
    <source>
        <dbReference type="Proteomes" id="UP000483820"/>
    </source>
</evidence>
<dbReference type="AlphaFoldDB" id="A0A6A5FWF4"/>
<proteinExistence type="predicted"/>
<dbReference type="RefSeq" id="XP_053578894.1">
    <property type="nucleotide sequence ID" value="XM_053735328.1"/>
</dbReference>
<protein>
    <submittedName>
        <fullName evidence="1">Uncharacterized protein</fullName>
    </submittedName>
</protein>
<evidence type="ECO:0000313" key="1">
    <source>
        <dbReference type="EMBL" id="KAF1746837.1"/>
    </source>
</evidence>
<comment type="caution">
    <text evidence="1">The sequence shown here is derived from an EMBL/GenBank/DDBJ whole genome shotgun (WGS) entry which is preliminary data.</text>
</comment>
<dbReference type="CTD" id="9809359"/>
<name>A0A6A5FWF4_CAERE</name>
<reference evidence="1 2" key="1">
    <citation type="submission" date="2019-12" db="EMBL/GenBank/DDBJ databases">
        <title>Chromosome-level assembly of the Caenorhabditis remanei genome.</title>
        <authorList>
            <person name="Teterina A.A."/>
            <person name="Willis J.H."/>
            <person name="Phillips P.C."/>
        </authorList>
    </citation>
    <scope>NUCLEOTIDE SEQUENCE [LARGE SCALE GENOMIC DNA]</scope>
    <source>
        <strain evidence="1 2">PX506</strain>
        <tissue evidence="1">Whole organism</tissue>
    </source>
</reference>
<accession>A0A6A5FWF4</accession>
<dbReference type="GeneID" id="9809359"/>